<feature type="region of interest" description="Disordered" evidence="1">
    <location>
        <begin position="76"/>
        <end position="105"/>
    </location>
</feature>
<keyword evidence="3" id="KW-1185">Reference proteome</keyword>
<name>A0ABQ8TU17_PERAM</name>
<gene>
    <name evidence="2" type="ORF">ANN_01596</name>
</gene>
<evidence type="ECO:0000256" key="1">
    <source>
        <dbReference type="SAM" id="MobiDB-lite"/>
    </source>
</evidence>
<evidence type="ECO:0000313" key="2">
    <source>
        <dbReference type="EMBL" id="KAJ4450189.1"/>
    </source>
</evidence>
<dbReference type="EMBL" id="JAJSOF020000003">
    <property type="protein sequence ID" value="KAJ4450189.1"/>
    <property type="molecule type" value="Genomic_DNA"/>
</dbReference>
<protein>
    <submittedName>
        <fullName evidence="2">Uncharacterized protein</fullName>
    </submittedName>
</protein>
<proteinExistence type="predicted"/>
<feature type="compositionally biased region" description="Basic and acidic residues" evidence="1">
    <location>
        <begin position="76"/>
        <end position="85"/>
    </location>
</feature>
<accession>A0ABQ8TU17</accession>
<reference evidence="2 3" key="1">
    <citation type="journal article" date="2022" name="Allergy">
        <title>Genome assembly and annotation of Periplaneta americana reveal a comprehensive cockroach allergen profile.</title>
        <authorList>
            <person name="Wang L."/>
            <person name="Xiong Q."/>
            <person name="Saelim N."/>
            <person name="Wang L."/>
            <person name="Nong W."/>
            <person name="Wan A.T."/>
            <person name="Shi M."/>
            <person name="Liu X."/>
            <person name="Cao Q."/>
            <person name="Hui J.H.L."/>
            <person name="Sookrung N."/>
            <person name="Leung T.F."/>
            <person name="Tungtrongchitr A."/>
            <person name="Tsui S.K.W."/>
        </authorList>
    </citation>
    <scope>NUCLEOTIDE SEQUENCE [LARGE SCALE GENOMIC DNA]</scope>
    <source>
        <strain evidence="2">PWHHKU_190912</strain>
    </source>
</reference>
<evidence type="ECO:0000313" key="3">
    <source>
        <dbReference type="Proteomes" id="UP001148838"/>
    </source>
</evidence>
<comment type="caution">
    <text evidence="2">The sequence shown here is derived from an EMBL/GenBank/DDBJ whole genome shotgun (WGS) entry which is preliminary data.</text>
</comment>
<organism evidence="2 3">
    <name type="scientific">Periplaneta americana</name>
    <name type="common">American cockroach</name>
    <name type="synonym">Blatta americana</name>
    <dbReference type="NCBI Taxonomy" id="6978"/>
    <lineage>
        <taxon>Eukaryota</taxon>
        <taxon>Metazoa</taxon>
        <taxon>Ecdysozoa</taxon>
        <taxon>Arthropoda</taxon>
        <taxon>Hexapoda</taxon>
        <taxon>Insecta</taxon>
        <taxon>Pterygota</taxon>
        <taxon>Neoptera</taxon>
        <taxon>Polyneoptera</taxon>
        <taxon>Dictyoptera</taxon>
        <taxon>Blattodea</taxon>
        <taxon>Blattoidea</taxon>
        <taxon>Blattidae</taxon>
        <taxon>Blattinae</taxon>
        <taxon>Periplaneta</taxon>
    </lineage>
</organism>
<sequence length="120" mass="13574">MAGLCEGSNEPVGSLKAIRLVDSHGVPAVRPEQQMQQNSHYYSPRVTRPAIGERGSVSPSYLPRITRKLKIESREAFASEGAGRRIERKRMKNGEGKTTQKNSRLRKLPQEILIYKEIDR</sequence>
<feature type="region of interest" description="Disordered" evidence="1">
    <location>
        <begin position="27"/>
        <end position="59"/>
    </location>
</feature>
<dbReference type="Proteomes" id="UP001148838">
    <property type="component" value="Unassembled WGS sequence"/>
</dbReference>